<dbReference type="EMBL" id="MT144214">
    <property type="protein sequence ID" value="QJA50735.1"/>
    <property type="molecule type" value="Genomic_DNA"/>
</dbReference>
<protein>
    <submittedName>
        <fullName evidence="1">Uncharacterized protein</fullName>
    </submittedName>
</protein>
<name>A0A6H1ZTY8_9ZZZZ</name>
<evidence type="ECO:0000313" key="3">
    <source>
        <dbReference type="EMBL" id="QJI00256.1"/>
    </source>
</evidence>
<evidence type="ECO:0000313" key="2">
    <source>
        <dbReference type="EMBL" id="QJA61304.1"/>
    </source>
</evidence>
<organism evidence="1">
    <name type="scientific">viral metagenome</name>
    <dbReference type="NCBI Taxonomy" id="1070528"/>
    <lineage>
        <taxon>unclassified sequences</taxon>
        <taxon>metagenomes</taxon>
        <taxon>organismal metagenomes</taxon>
    </lineage>
</organism>
<proteinExistence type="predicted"/>
<dbReference type="EMBL" id="MT145198">
    <property type="protein sequence ID" value="QJI05395.1"/>
    <property type="molecule type" value="Genomic_DNA"/>
</dbReference>
<dbReference type="EMBL" id="MT144839">
    <property type="protein sequence ID" value="QJI00256.1"/>
    <property type="molecule type" value="Genomic_DNA"/>
</dbReference>
<evidence type="ECO:0000313" key="4">
    <source>
        <dbReference type="EMBL" id="QJI05395.1"/>
    </source>
</evidence>
<reference evidence="1" key="1">
    <citation type="submission" date="2020-03" db="EMBL/GenBank/DDBJ databases">
        <title>The deep terrestrial virosphere.</title>
        <authorList>
            <person name="Holmfeldt K."/>
            <person name="Nilsson E."/>
            <person name="Simone D."/>
            <person name="Lopez-Fernandez M."/>
            <person name="Wu X."/>
            <person name="de Brujin I."/>
            <person name="Lundin D."/>
            <person name="Andersson A."/>
            <person name="Bertilsson S."/>
            <person name="Dopson M."/>
        </authorList>
    </citation>
    <scope>NUCLEOTIDE SEQUENCE</scope>
    <source>
        <strain evidence="4">MM415A00143</strain>
        <strain evidence="2">MM415B00963</strain>
        <strain evidence="1">TM448A01880</strain>
        <strain evidence="3">TM448B01892</strain>
    </source>
</reference>
<sequence length="41" mass="4905">MYKKKMHCEHEQVNEPEYERRIIQAVKELKEAMHGVIGYTG</sequence>
<dbReference type="AlphaFoldDB" id="A0A6H1ZTY8"/>
<gene>
    <name evidence="4" type="ORF">MM415A00143_0070</name>
    <name evidence="2" type="ORF">MM415B00963_0029</name>
    <name evidence="1" type="ORF">TM448A01880_0015</name>
    <name evidence="3" type="ORF">TM448B01892_0002</name>
</gene>
<evidence type="ECO:0000313" key="1">
    <source>
        <dbReference type="EMBL" id="QJA50735.1"/>
    </source>
</evidence>
<dbReference type="EMBL" id="MT141436">
    <property type="protein sequence ID" value="QJA61304.1"/>
    <property type="molecule type" value="Genomic_DNA"/>
</dbReference>
<accession>A0A6H1ZTY8</accession>